<dbReference type="Pfam" id="PF14833">
    <property type="entry name" value="NAD_binding_11"/>
    <property type="match status" value="1"/>
</dbReference>
<proteinExistence type="predicted"/>
<evidence type="ECO:0000313" key="6">
    <source>
        <dbReference type="EMBL" id="SFQ58362.1"/>
    </source>
</evidence>
<organism evidence="6 7">
    <name type="scientific">Roseivivax halotolerans</name>
    <dbReference type="NCBI Taxonomy" id="93684"/>
    <lineage>
        <taxon>Bacteria</taxon>
        <taxon>Pseudomonadati</taxon>
        <taxon>Pseudomonadota</taxon>
        <taxon>Alphaproteobacteria</taxon>
        <taxon>Rhodobacterales</taxon>
        <taxon>Roseobacteraceae</taxon>
        <taxon>Roseivivax</taxon>
    </lineage>
</organism>
<dbReference type="PANTHER" id="PTHR43580">
    <property type="entry name" value="OXIDOREDUCTASE GLYR1-RELATED"/>
    <property type="match status" value="1"/>
</dbReference>
<dbReference type="EMBL" id="FOXV01000011">
    <property type="protein sequence ID" value="SFQ58362.1"/>
    <property type="molecule type" value="Genomic_DNA"/>
</dbReference>
<keyword evidence="2" id="KW-0520">NAD</keyword>
<dbReference type="InterPro" id="IPR029154">
    <property type="entry name" value="HIBADH-like_NADP-bd"/>
</dbReference>
<dbReference type="PANTHER" id="PTHR43580:SF2">
    <property type="entry name" value="CYTOKINE-LIKE NUCLEAR FACTOR N-PAC"/>
    <property type="match status" value="1"/>
</dbReference>
<keyword evidence="7" id="KW-1185">Reference proteome</keyword>
<dbReference type="AlphaFoldDB" id="A0A1I5ZPK0"/>
<evidence type="ECO:0000256" key="1">
    <source>
        <dbReference type="ARBA" id="ARBA00023002"/>
    </source>
</evidence>
<dbReference type="InterPro" id="IPR008927">
    <property type="entry name" value="6-PGluconate_DH-like_C_sf"/>
</dbReference>
<dbReference type="SUPFAM" id="SSF48179">
    <property type="entry name" value="6-phosphogluconate dehydrogenase C-terminal domain-like"/>
    <property type="match status" value="1"/>
</dbReference>
<dbReference type="InterPro" id="IPR015815">
    <property type="entry name" value="HIBADH-related"/>
</dbReference>
<keyword evidence="1" id="KW-0560">Oxidoreductase</keyword>
<dbReference type="RefSeq" id="WP_093013901.1">
    <property type="nucleotide sequence ID" value="NZ_FOXV01000011.1"/>
</dbReference>
<sequence>MRVGFAGLGRMGSLMARNIAASGAELSVWNRTASKAHAFAVEHGCEAAETPRALADAADVVVTMLADDEASSEVHHGPDGLLAASRCGTFIEMGTVSPDHIAALGDTAGPSVRVIDAPVSGATQAADAAQLLIMAGCTEDEAAPFATLFGAMGTKTICLGAPGAGAVMKLAVNSLIHGMNQTLAEALVLSEAAGIAPGAAFDVIEASAAAAPMFSYRRPLYLDEADHDVSFTVALARKDMQLAGDLARALGTRMPQGDVTLELLGDAERHGYAARDMAAMLDYMRKGS</sequence>
<accession>A0A1I5ZPK0</accession>
<evidence type="ECO:0000259" key="5">
    <source>
        <dbReference type="Pfam" id="PF14833"/>
    </source>
</evidence>
<dbReference type="Gene3D" id="3.40.50.720">
    <property type="entry name" value="NAD(P)-binding Rossmann-like Domain"/>
    <property type="match status" value="1"/>
</dbReference>
<dbReference type="GO" id="GO:0016491">
    <property type="term" value="F:oxidoreductase activity"/>
    <property type="evidence" value="ECO:0007669"/>
    <property type="project" value="UniProtKB-KW"/>
</dbReference>
<evidence type="ECO:0000256" key="3">
    <source>
        <dbReference type="PIRSR" id="PIRSR000103-1"/>
    </source>
</evidence>
<dbReference type="Proteomes" id="UP000243106">
    <property type="component" value="Unassembled WGS sequence"/>
</dbReference>
<evidence type="ECO:0000313" key="7">
    <source>
        <dbReference type="Proteomes" id="UP000243106"/>
    </source>
</evidence>
<dbReference type="InterPro" id="IPR051265">
    <property type="entry name" value="HIBADH-related_NP60_sf"/>
</dbReference>
<dbReference type="InterPro" id="IPR036291">
    <property type="entry name" value="NAD(P)-bd_dom_sf"/>
</dbReference>
<evidence type="ECO:0000256" key="2">
    <source>
        <dbReference type="ARBA" id="ARBA00023027"/>
    </source>
</evidence>
<dbReference type="GO" id="GO:0050661">
    <property type="term" value="F:NADP binding"/>
    <property type="evidence" value="ECO:0007669"/>
    <property type="project" value="InterPro"/>
</dbReference>
<dbReference type="PIRSF" id="PIRSF000103">
    <property type="entry name" value="HIBADH"/>
    <property type="match status" value="1"/>
</dbReference>
<protein>
    <submittedName>
        <fullName evidence="6">3-hydroxyisobutyrate dehydrogenase</fullName>
    </submittedName>
</protein>
<dbReference type="SUPFAM" id="SSF51735">
    <property type="entry name" value="NAD(P)-binding Rossmann-fold domains"/>
    <property type="match status" value="1"/>
</dbReference>
<evidence type="ECO:0000259" key="4">
    <source>
        <dbReference type="Pfam" id="PF03446"/>
    </source>
</evidence>
<dbReference type="InterPro" id="IPR006115">
    <property type="entry name" value="6PGDH_NADP-bd"/>
</dbReference>
<reference evidence="7" key="1">
    <citation type="submission" date="2016-10" db="EMBL/GenBank/DDBJ databases">
        <authorList>
            <person name="Varghese N."/>
            <person name="Submissions S."/>
        </authorList>
    </citation>
    <scope>NUCLEOTIDE SEQUENCE [LARGE SCALE GENOMIC DNA]</scope>
    <source>
        <strain evidence="7">JCM 10271</strain>
    </source>
</reference>
<gene>
    <name evidence="6" type="ORF">SAMN05421853_11170</name>
</gene>
<feature type="active site" evidence="3">
    <location>
        <position position="169"/>
    </location>
</feature>
<dbReference type="STRING" id="93684.SAMN05421853_11170"/>
<feature type="domain" description="6-phosphogluconate dehydrogenase NADP-binding" evidence="4">
    <location>
        <begin position="2"/>
        <end position="160"/>
    </location>
</feature>
<name>A0A1I5ZPK0_9RHOB</name>
<dbReference type="Gene3D" id="1.10.1040.10">
    <property type="entry name" value="N-(1-d-carboxylethyl)-l-norvaline Dehydrogenase, domain 2"/>
    <property type="match status" value="1"/>
</dbReference>
<dbReference type="Pfam" id="PF03446">
    <property type="entry name" value="NAD_binding_2"/>
    <property type="match status" value="1"/>
</dbReference>
<dbReference type="InterPro" id="IPR013328">
    <property type="entry name" value="6PGD_dom2"/>
</dbReference>
<dbReference type="GO" id="GO:0051287">
    <property type="term" value="F:NAD binding"/>
    <property type="evidence" value="ECO:0007669"/>
    <property type="project" value="InterPro"/>
</dbReference>
<feature type="domain" description="3-hydroxyisobutyrate dehydrogenase-like NAD-binding" evidence="5">
    <location>
        <begin position="163"/>
        <end position="283"/>
    </location>
</feature>